<dbReference type="EMBL" id="JAUZVY010000002">
    <property type="protein sequence ID" value="MDP4528584.1"/>
    <property type="molecule type" value="Genomic_DNA"/>
</dbReference>
<dbReference type="Proteomes" id="UP001236258">
    <property type="component" value="Unassembled WGS sequence"/>
</dbReference>
<dbReference type="SUPFAM" id="SSF52833">
    <property type="entry name" value="Thioredoxin-like"/>
    <property type="match status" value="1"/>
</dbReference>
<evidence type="ECO:0000313" key="1">
    <source>
        <dbReference type="EMBL" id="MDP4528584.1"/>
    </source>
</evidence>
<organism evidence="1 2">
    <name type="scientific">Alkalimonas delamerensis</name>
    <dbReference type="NCBI Taxonomy" id="265981"/>
    <lineage>
        <taxon>Bacteria</taxon>
        <taxon>Pseudomonadati</taxon>
        <taxon>Pseudomonadota</taxon>
        <taxon>Gammaproteobacteria</taxon>
        <taxon>Alkalimonas</taxon>
    </lineage>
</organism>
<comment type="caution">
    <text evidence="1">The sequence shown here is derived from an EMBL/GenBank/DDBJ whole genome shotgun (WGS) entry which is preliminary data.</text>
</comment>
<reference evidence="1 2" key="1">
    <citation type="submission" date="2023-08" db="EMBL/GenBank/DDBJ databases">
        <authorList>
            <person name="Joshi A."/>
            <person name="Thite S."/>
        </authorList>
    </citation>
    <scope>NUCLEOTIDE SEQUENCE [LARGE SCALE GENOMIC DNA]</scope>
    <source>
        <strain evidence="1 2">1E1</strain>
    </source>
</reference>
<proteinExistence type="predicted"/>
<dbReference type="Pfam" id="PF05768">
    <property type="entry name" value="Glrx-like"/>
    <property type="match status" value="1"/>
</dbReference>
<gene>
    <name evidence="1" type="ORF">Q3O59_06015</name>
</gene>
<accession>A0ABT9GNP8</accession>
<dbReference type="InterPro" id="IPR036249">
    <property type="entry name" value="Thioredoxin-like_sf"/>
</dbReference>
<evidence type="ECO:0000313" key="2">
    <source>
        <dbReference type="Proteomes" id="UP001236258"/>
    </source>
</evidence>
<dbReference type="RefSeq" id="WP_305944710.1">
    <property type="nucleotide sequence ID" value="NZ_JAUZVY010000002.1"/>
</dbReference>
<protein>
    <submittedName>
        <fullName evidence="1">Glutaredoxin family protein</fullName>
    </submittedName>
</protein>
<name>A0ABT9GNP8_9GAMM</name>
<dbReference type="Gene3D" id="3.40.30.10">
    <property type="entry name" value="Glutaredoxin"/>
    <property type="match status" value="1"/>
</dbReference>
<keyword evidence="2" id="KW-1185">Reference proteome</keyword>
<dbReference type="InterPro" id="IPR008554">
    <property type="entry name" value="Glutaredoxin-like"/>
</dbReference>
<sequence>MTVRFELYSTWGCHLCEQAEQMLQQAGLSGQYQVLDIVDHAHLFEQYRVLIPVLACRHTKATLGWPFDQAQLTAWLQLQLQED</sequence>